<dbReference type="GO" id="GO:0005385">
    <property type="term" value="F:zinc ion transmembrane transporter activity"/>
    <property type="evidence" value="ECO:0007669"/>
    <property type="project" value="InterPro"/>
</dbReference>
<comment type="similarity">
    <text evidence="2 8">Belongs to the ZIP transporter (TC 2.A.5) family.</text>
</comment>
<organism evidence="10 11">
    <name type="scientific">Papaver nudicaule</name>
    <name type="common">Iceland poppy</name>
    <dbReference type="NCBI Taxonomy" id="74823"/>
    <lineage>
        <taxon>Eukaryota</taxon>
        <taxon>Viridiplantae</taxon>
        <taxon>Streptophyta</taxon>
        <taxon>Embryophyta</taxon>
        <taxon>Tracheophyta</taxon>
        <taxon>Spermatophyta</taxon>
        <taxon>Magnoliopsida</taxon>
        <taxon>Ranunculales</taxon>
        <taxon>Papaveraceae</taxon>
        <taxon>Papaveroideae</taxon>
        <taxon>Papaver</taxon>
    </lineage>
</organism>
<feature type="transmembrane region" description="Helical" evidence="8">
    <location>
        <begin position="52"/>
        <end position="72"/>
    </location>
</feature>
<comment type="subcellular location">
    <subcellularLocation>
        <location evidence="1 8">Membrane</location>
        <topology evidence="1 8">Multi-pass membrane protein</topology>
    </subcellularLocation>
</comment>
<proteinExistence type="inferred from homology"/>
<keyword evidence="3 8" id="KW-0813">Transport</keyword>
<evidence type="ECO:0000256" key="8">
    <source>
        <dbReference type="RuleBase" id="RU362088"/>
    </source>
</evidence>
<dbReference type="EMBL" id="JAJJMA010269132">
    <property type="protein sequence ID" value="MCL7045381.1"/>
    <property type="molecule type" value="Genomic_DNA"/>
</dbReference>
<keyword evidence="5 8" id="KW-1133">Transmembrane helix</keyword>
<evidence type="ECO:0000256" key="5">
    <source>
        <dbReference type="ARBA" id="ARBA00022989"/>
    </source>
</evidence>
<dbReference type="PANTHER" id="PTHR11040:SF35">
    <property type="entry name" value="ZINC TRANSPORTER 5"/>
    <property type="match status" value="1"/>
</dbReference>
<evidence type="ECO:0000256" key="7">
    <source>
        <dbReference type="ARBA" id="ARBA00023136"/>
    </source>
</evidence>
<dbReference type="GO" id="GO:0005886">
    <property type="term" value="C:plasma membrane"/>
    <property type="evidence" value="ECO:0007669"/>
    <property type="project" value="TreeGrafter"/>
</dbReference>
<dbReference type="InterPro" id="IPR003689">
    <property type="entry name" value="ZIP"/>
</dbReference>
<evidence type="ECO:0000313" key="10">
    <source>
        <dbReference type="EMBL" id="MCL7045381.1"/>
    </source>
</evidence>
<feature type="signal peptide" evidence="9">
    <location>
        <begin position="1"/>
        <end position="26"/>
    </location>
</feature>
<evidence type="ECO:0000256" key="2">
    <source>
        <dbReference type="ARBA" id="ARBA00006939"/>
    </source>
</evidence>
<accession>A0AA41VQ33</accession>
<keyword evidence="4 8" id="KW-0812">Transmembrane</keyword>
<feature type="transmembrane region" description="Helical" evidence="8">
    <location>
        <begin position="126"/>
        <end position="151"/>
    </location>
</feature>
<evidence type="ECO:0000256" key="6">
    <source>
        <dbReference type="ARBA" id="ARBA00023065"/>
    </source>
</evidence>
<dbReference type="PANTHER" id="PTHR11040">
    <property type="entry name" value="ZINC/IRON TRANSPORTER"/>
    <property type="match status" value="1"/>
</dbReference>
<protein>
    <submittedName>
        <fullName evidence="10">Uncharacterized protein</fullName>
    </submittedName>
</protein>
<evidence type="ECO:0000256" key="9">
    <source>
        <dbReference type="SAM" id="SignalP"/>
    </source>
</evidence>
<feature type="transmembrane region" description="Helical" evidence="8">
    <location>
        <begin position="212"/>
        <end position="231"/>
    </location>
</feature>
<keyword evidence="7 8" id="KW-0472">Membrane</keyword>
<keyword evidence="11" id="KW-1185">Reference proteome</keyword>
<dbReference type="InterPro" id="IPR004698">
    <property type="entry name" value="Zn/Fe_permease_fun/pln"/>
</dbReference>
<dbReference type="NCBIfam" id="TIGR00820">
    <property type="entry name" value="zip"/>
    <property type="match status" value="1"/>
</dbReference>
<feature type="transmembrane region" description="Helical" evidence="8">
    <location>
        <begin position="342"/>
        <end position="361"/>
    </location>
</feature>
<feature type="transmembrane region" description="Helical" evidence="8">
    <location>
        <begin position="237"/>
        <end position="256"/>
    </location>
</feature>
<evidence type="ECO:0000256" key="4">
    <source>
        <dbReference type="ARBA" id="ARBA00022692"/>
    </source>
</evidence>
<dbReference type="Proteomes" id="UP001177140">
    <property type="component" value="Unassembled WGS sequence"/>
</dbReference>
<sequence>MENKRSMSSSAILILFLLASLYPVLGSAECTCEAEEQQVNPKQTHLALVYKLAAIGAILLAGGIGVCTPVIGQRFIAALKPDGNFIFLVKAFAAGVLLSTGTVHIWPDSVDDLTSPCLGEKSWGDFPLAGFITMLSAIVTLMAESFFTGFFRRKELKQLVKKTNDEPTRPIGDAENPLEVHTHATHGHTHGSLKALSSSDDMLFRHKIITHVLELGIVVHSVIIGIAVGVSRDPSTIKPLIVALTFHQFFEGMGLGGCLTQAEFKNKAVAWMAVCYSLTTPTGIAIGMGIMKSYSETSPAALIVQGSMNAASAGILIYMALVDLLEPVFMDSRLQDNRKLHLGSFLSLVLGAGCMSVIALWA</sequence>
<comment type="caution">
    <text evidence="10">The sequence shown here is derived from an EMBL/GenBank/DDBJ whole genome shotgun (WGS) entry which is preliminary data.</text>
</comment>
<name>A0AA41VQ33_PAPNU</name>
<keyword evidence="9" id="KW-0732">Signal</keyword>
<dbReference type="AlphaFoldDB" id="A0AA41VQ33"/>
<feature type="chain" id="PRO_5041243833" evidence="9">
    <location>
        <begin position="27"/>
        <end position="362"/>
    </location>
</feature>
<reference evidence="10" key="1">
    <citation type="submission" date="2022-03" db="EMBL/GenBank/DDBJ databases">
        <title>A functionally conserved STORR gene fusion in Papaver species that diverged 16.8 million years ago.</title>
        <authorList>
            <person name="Catania T."/>
        </authorList>
    </citation>
    <scope>NUCLEOTIDE SEQUENCE</scope>
    <source>
        <strain evidence="10">S-191538</strain>
    </source>
</reference>
<feature type="transmembrane region" description="Helical" evidence="8">
    <location>
        <begin position="302"/>
        <end position="321"/>
    </location>
</feature>
<dbReference type="Pfam" id="PF02535">
    <property type="entry name" value="Zip"/>
    <property type="match status" value="1"/>
</dbReference>
<evidence type="ECO:0000313" key="11">
    <source>
        <dbReference type="Proteomes" id="UP001177140"/>
    </source>
</evidence>
<feature type="transmembrane region" description="Helical" evidence="8">
    <location>
        <begin position="84"/>
        <end position="106"/>
    </location>
</feature>
<feature type="transmembrane region" description="Helical" evidence="8">
    <location>
        <begin position="268"/>
        <end position="290"/>
    </location>
</feature>
<gene>
    <name evidence="10" type="ORF">MKW94_006848</name>
</gene>
<evidence type="ECO:0000256" key="1">
    <source>
        <dbReference type="ARBA" id="ARBA00004141"/>
    </source>
</evidence>
<keyword evidence="6 8" id="KW-0406">Ion transport</keyword>
<evidence type="ECO:0000256" key="3">
    <source>
        <dbReference type="ARBA" id="ARBA00022448"/>
    </source>
</evidence>